<dbReference type="InterPro" id="IPR042089">
    <property type="entry name" value="Peptidase_M13_dom_2"/>
</dbReference>
<sequence>FDEVLVLMNKLAEAAMHDTSKSKRLTLDQMEYTFPKVNWYRIFSRMFKKVNTELRRDEPAVVYNVHYFEQLGRILSSTNNRTIANYIALHVLSTLGTETIPLSLEIYRNKEHSTQEMEELCYLSTERLFTLALNHVYVRNYFSKELLQELKDFVKHLKASLTLTLQNNEWMDDETKLKAQLKVY</sequence>
<dbReference type="InterPro" id="IPR000718">
    <property type="entry name" value="Peptidase_M13"/>
</dbReference>
<dbReference type="GO" id="GO:0004222">
    <property type="term" value="F:metalloendopeptidase activity"/>
    <property type="evidence" value="ECO:0007669"/>
    <property type="project" value="InterPro"/>
</dbReference>
<evidence type="ECO:0000313" key="3">
    <source>
        <dbReference type="EMBL" id="RWS19378.1"/>
    </source>
</evidence>
<dbReference type="GO" id="GO:0005886">
    <property type="term" value="C:plasma membrane"/>
    <property type="evidence" value="ECO:0007669"/>
    <property type="project" value="TreeGrafter"/>
</dbReference>
<dbReference type="Pfam" id="PF05649">
    <property type="entry name" value="Peptidase_M13_N"/>
    <property type="match status" value="1"/>
</dbReference>
<dbReference type="PANTHER" id="PTHR11733">
    <property type="entry name" value="ZINC METALLOPROTEASE FAMILY M13 NEPRILYSIN-RELATED"/>
    <property type="match status" value="1"/>
</dbReference>
<dbReference type="AlphaFoldDB" id="A0A443RW48"/>
<comment type="caution">
    <text evidence="3">The sequence shown here is derived from an EMBL/GenBank/DDBJ whole genome shotgun (WGS) entry which is preliminary data.</text>
</comment>
<dbReference type="InterPro" id="IPR008753">
    <property type="entry name" value="Peptidase_M13_N"/>
</dbReference>
<dbReference type="SUPFAM" id="SSF55486">
    <property type="entry name" value="Metalloproteases ('zincins'), catalytic domain"/>
    <property type="match status" value="1"/>
</dbReference>
<dbReference type="PROSITE" id="PS51885">
    <property type="entry name" value="NEPRILYSIN"/>
    <property type="match status" value="1"/>
</dbReference>
<feature type="non-terminal residue" evidence="3">
    <location>
        <position position="1"/>
    </location>
</feature>
<proteinExistence type="inferred from homology"/>
<protein>
    <submittedName>
        <fullName evidence="3">Membrane metallo-endopeptidase-like 1-like protein</fullName>
    </submittedName>
</protein>
<dbReference type="PANTHER" id="PTHR11733:SF167">
    <property type="entry name" value="FI17812P1-RELATED"/>
    <property type="match status" value="1"/>
</dbReference>
<accession>A0A443RW48</accession>
<dbReference type="OrthoDB" id="6435544at2759"/>
<comment type="similarity">
    <text evidence="1">Belongs to the peptidase M13 family.</text>
</comment>
<keyword evidence="4" id="KW-1185">Reference proteome</keyword>
<dbReference type="Proteomes" id="UP000288716">
    <property type="component" value="Unassembled WGS sequence"/>
</dbReference>
<dbReference type="EMBL" id="NCKV01027008">
    <property type="protein sequence ID" value="RWS19378.1"/>
    <property type="molecule type" value="Genomic_DNA"/>
</dbReference>
<evidence type="ECO:0000259" key="2">
    <source>
        <dbReference type="Pfam" id="PF05649"/>
    </source>
</evidence>
<dbReference type="GO" id="GO:0016485">
    <property type="term" value="P:protein processing"/>
    <property type="evidence" value="ECO:0007669"/>
    <property type="project" value="TreeGrafter"/>
</dbReference>
<evidence type="ECO:0000256" key="1">
    <source>
        <dbReference type="ARBA" id="ARBA00007357"/>
    </source>
</evidence>
<feature type="domain" description="Peptidase M13 N-terminal" evidence="2">
    <location>
        <begin position="4"/>
        <end position="183"/>
    </location>
</feature>
<evidence type="ECO:0000313" key="4">
    <source>
        <dbReference type="Proteomes" id="UP000288716"/>
    </source>
</evidence>
<name>A0A443RW48_9ACAR</name>
<reference evidence="3 4" key="1">
    <citation type="journal article" date="2018" name="Gigascience">
        <title>Genomes of trombidid mites reveal novel predicted allergens and laterally-transferred genes associated with secondary metabolism.</title>
        <authorList>
            <person name="Dong X."/>
            <person name="Chaisiri K."/>
            <person name="Xia D."/>
            <person name="Armstrong S.D."/>
            <person name="Fang Y."/>
            <person name="Donnelly M.J."/>
            <person name="Kadowaki T."/>
            <person name="McGarry J.W."/>
            <person name="Darby A.C."/>
            <person name="Makepeace B.L."/>
        </authorList>
    </citation>
    <scope>NUCLEOTIDE SEQUENCE [LARGE SCALE GENOMIC DNA]</scope>
    <source>
        <strain evidence="3">UoL-UT</strain>
    </source>
</reference>
<gene>
    <name evidence="3" type="ORF">B4U80_14445</name>
</gene>
<dbReference type="Gene3D" id="1.10.1380.10">
    <property type="entry name" value="Neutral endopeptidase , domain2"/>
    <property type="match status" value="1"/>
</dbReference>
<dbReference type="VEuPathDB" id="VectorBase:LDEU012662"/>
<organism evidence="3 4">
    <name type="scientific">Leptotrombidium deliense</name>
    <dbReference type="NCBI Taxonomy" id="299467"/>
    <lineage>
        <taxon>Eukaryota</taxon>
        <taxon>Metazoa</taxon>
        <taxon>Ecdysozoa</taxon>
        <taxon>Arthropoda</taxon>
        <taxon>Chelicerata</taxon>
        <taxon>Arachnida</taxon>
        <taxon>Acari</taxon>
        <taxon>Acariformes</taxon>
        <taxon>Trombidiformes</taxon>
        <taxon>Prostigmata</taxon>
        <taxon>Anystina</taxon>
        <taxon>Parasitengona</taxon>
        <taxon>Trombiculoidea</taxon>
        <taxon>Trombiculidae</taxon>
        <taxon>Leptotrombidium</taxon>
    </lineage>
</organism>